<name>A0A143PQT4_LUTPR</name>
<proteinExistence type="inferred from homology"/>
<dbReference type="GO" id="GO:0004479">
    <property type="term" value="F:methionyl-tRNA formyltransferase activity"/>
    <property type="evidence" value="ECO:0007669"/>
    <property type="project" value="UniProtKB-UniRule"/>
</dbReference>
<accession>A0A143PQT4</accession>
<evidence type="ECO:0000259" key="9">
    <source>
        <dbReference type="Pfam" id="PF00551"/>
    </source>
</evidence>
<dbReference type="PATRIC" id="fig|1813736.3.peg.3955"/>
<feature type="domain" description="Formyl transferase N-terminal" evidence="9">
    <location>
        <begin position="4"/>
        <end position="180"/>
    </location>
</feature>
<dbReference type="AlphaFoldDB" id="A0A143PQT4"/>
<dbReference type="Pfam" id="PF02911">
    <property type="entry name" value="Formyl_trans_C"/>
    <property type="match status" value="1"/>
</dbReference>
<dbReference type="HAMAP" id="MF_00182">
    <property type="entry name" value="Formyl_trans"/>
    <property type="match status" value="1"/>
</dbReference>
<comment type="catalytic activity">
    <reaction evidence="7 8">
        <text>L-methionyl-tRNA(fMet) + (6R)-10-formyltetrahydrofolate = N-formyl-L-methionyl-tRNA(fMet) + (6S)-5,6,7,8-tetrahydrofolate + H(+)</text>
        <dbReference type="Rhea" id="RHEA:24380"/>
        <dbReference type="Rhea" id="RHEA-COMP:9952"/>
        <dbReference type="Rhea" id="RHEA-COMP:9953"/>
        <dbReference type="ChEBI" id="CHEBI:15378"/>
        <dbReference type="ChEBI" id="CHEBI:57453"/>
        <dbReference type="ChEBI" id="CHEBI:78530"/>
        <dbReference type="ChEBI" id="CHEBI:78844"/>
        <dbReference type="ChEBI" id="CHEBI:195366"/>
        <dbReference type="EC" id="2.1.2.9"/>
    </reaction>
</comment>
<evidence type="ECO:0000256" key="7">
    <source>
        <dbReference type="ARBA" id="ARBA00048558"/>
    </source>
</evidence>
<dbReference type="InterPro" id="IPR036477">
    <property type="entry name" value="Formyl_transf_N_sf"/>
</dbReference>
<evidence type="ECO:0000256" key="2">
    <source>
        <dbReference type="ARBA" id="ARBA00010699"/>
    </source>
</evidence>
<dbReference type="CDD" id="cd08704">
    <property type="entry name" value="Met_tRNA_FMT_C"/>
    <property type="match status" value="1"/>
</dbReference>
<evidence type="ECO:0000256" key="3">
    <source>
        <dbReference type="ARBA" id="ARBA00012261"/>
    </source>
</evidence>
<keyword evidence="5 8" id="KW-0808">Transferase</keyword>
<dbReference type="OrthoDB" id="9802815at2"/>
<dbReference type="STRING" id="1855912.LuPra_03746"/>
<dbReference type="EMBL" id="CP015136">
    <property type="protein sequence ID" value="AMY10513.1"/>
    <property type="molecule type" value="Genomic_DNA"/>
</dbReference>
<dbReference type="InterPro" id="IPR037022">
    <property type="entry name" value="Formyl_trans_C_sf"/>
</dbReference>
<feature type="binding site" evidence="8">
    <location>
        <begin position="111"/>
        <end position="114"/>
    </location>
    <ligand>
        <name>(6S)-5,6,7,8-tetrahydrofolate</name>
        <dbReference type="ChEBI" id="CHEBI:57453"/>
    </ligand>
</feature>
<sequence length="317" mass="34139">MPLRLAFFGTPAFAVPTLDALLASHHQVVGVVTQPDRARGRGQQVSDSPVKARATAAGVPILQPLRLKDPDFLDAFRAWHADLGVVAAYGRLLPQALLDLPPLGLLNVHASLLPAWRGASPIQRAILNGDAVSGVTIMRVVLALDAGAMLGRVEMPIEPHDTTGSLEQRLAVSGALLLREVVDRLGRGETVDEEPQDDALATLAPKIEKHEGLIDWTRRAHALDCHVRGMQPWPGAFTFVDGQRLMVREATADTRPVRGTAPGSVVAFDDDAIVFACGQDTTLRVVRVQPDGKRVMTAREWRLGRRGETPLHASGAP</sequence>
<evidence type="ECO:0000256" key="4">
    <source>
        <dbReference type="ARBA" id="ARBA00016014"/>
    </source>
</evidence>
<dbReference type="PANTHER" id="PTHR11138:SF5">
    <property type="entry name" value="METHIONYL-TRNA FORMYLTRANSFERASE, MITOCHONDRIAL"/>
    <property type="match status" value="1"/>
</dbReference>
<dbReference type="SUPFAM" id="SSF50486">
    <property type="entry name" value="FMT C-terminal domain-like"/>
    <property type="match status" value="1"/>
</dbReference>
<gene>
    <name evidence="8 11" type="primary">fmt</name>
    <name evidence="11" type="ORF">LuPra_03746</name>
</gene>
<evidence type="ECO:0000256" key="8">
    <source>
        <dbReference type="HAMAP-Rule" id="MF_00182"/>
    </source>
</evidence>
<dbReference type="SUPFAM" id="SSF53328">
    <property type="entry name" value="Formyltransferase"/>
    <property type="match status" value="1"/>
</dbReference>
<dbReference type="NCBIfam" id="TIGR00460">
    <property type="entry name" value="fmt"/>
    <property type="match status" value="1"/>
</dbReference>
<dbReference type="CDD" id="cd08646">
    <property type="entry name" value="FMT_core_Met-tRNA-FMT_N"/>
    <property type="match status" value="1"/>
</dbReference>
<dbReference type="InterPro" id="IPR002376">
    <property type="entry name" value="Formyl_transf_N"/>
</dbReference>
<evidence type="ECO:0000259" key="10">
    <source>
        <dbReference type="Pfam" id="PF02911"/>
    </source>
</evidence>
<dbReference type="EC" id="2.1.2.9" evidence="3 8"/>
<dbReference type="InterPro" id="IPR005793">
    <property type="entry name" value="Formyl_trans_C"/>
</dbReference>
<reference evidence="11 12" key="1">
    <citation type="journal article" date="2016" name="Genome Announc.">
        <title>First Complete Genome Sequence of a Subdivision 6 Acidobacterium Strain.</title>
        <authorList>
            <person name="Huang S."/>
            <person name="Vieira S."/>
            <person name="Bunk B."/>
            <person name="Riedel T."/>
            <person name="Sproer C."/>
            <person name="Overmann J."/>
        </authorList>
    </citation>
    <scope>NUCLEOTIDE SEQUENCE [LARGE SCALE GENOMIC DNA]</scope>
    <source>
        <strain evidence="12">DSM 100886 HEG_-6_39</strain>
    </source>
</reference>
<evidence type="ECO:0000256" key="5">
    <source>
        <dbReference type="ARBA" id="ARBA00022679"/>
    </source>
</evidence>
<dbReference type="InterPro" id="IPR011034">
    <property type="entry name" value="Formyl_transferase-like_C_sf"/>
</dbReference>
<protein>
    <recommendedName>
        <fullName evidence="4 8">Methionyl-tRNA formyltransferase</fullName>
        <ecNumber evidence="3 8">2.1.2.9</ecNumber>
    </recommendedName>
</protein>
<organism evidence="11 12">
    <name type="scientific">Luteitalea pratensis</name>
    <dbReference type="NCBI Taxonomy" id="1855912"/>
    <lineage>
        <taxon>Bacteria</taxon>
        <taxon>Pseudomonadati</taxon>
        <taxon>Acidobacteriota</taxon>
        <taxon>Vicinamibacteria</taxon>
        <taxon>Vicinamibacterales</taxon>
        <taxon>Vicinamibacteraceae</taxon>
        <taxon>Luteitalea</taxon>
    </lineage>
</organism>
<dbReference type="InterPro" id="IPR044135">
    <property type="entry name" value="Met-tRNA-FMT_C"/>
</dbReference>
<comment type="similarity">
    <text evidence="2 8">Belongs to the Fmt family.</text>
</comment>
<evidence type="ECO:0000256" key="6">
    <source>
        <dbReference type="ARBA" id="ARBA00022917"/>
    </source>
</evidence>
<keyword evidence="12" id="KW-1185">Reference proteome</keyword>
<evidence type="ECO:0000313" key="11">
    <source>
        <dbReference type="EMBL" id="AMY10513.1"/>
    </source>
</evidence>
<dbReference type="GO" id="GO:0005829">
    <property type="term" value="C:cytosol"/>
    <property type="evidence" value="ECO:0007669"/>
    <property type="project" value="TreeGrafter"/>
</dbReference>
<dbReference type="PANTHER" id="PTHR11138">
    <property type="entry name" value="METHIONYL-TRNA FORMYLTRANSFERASE"/>
    <property type="match status" value="1"/>
</dbReference>
<comment type="function">
    <text evidence="1 8">Attaches a formyl group to the free amino group of methionyl-tRNA(fMet). The formyl group appears to play a dual role in the initiator identity of N-formylmethionyl-tRNA by promoting its recognition by IF2 and preventing the misappropriation of this tRNA by the elongation apparatus.</text>
</comment>
<dbReference type="RefSeq" id="WP_110172149.1">
    <property type="nucleotide sequence ID" value="NZ_CP015136.1"/>
</dbReference>
<dbReference type="InterPro" id="IPR005794">
    <property type="entry name" value="Fmt"/>
</dbReference>
<dbReference type="Gene3D" id="3.40.50.170">
    <property type="entry name" value="Formyl transferase, N-terminal domain"/>
    <property type="match status" value="1"/>
</dbReference>
<dbReference type="InterPro" id="IPR041711">
    <property type="entry name" value="Met-tRNA-FMT_N"/>
</dbReference>
<dbReference type="Proteomes" id="UP000076079">
    <property type="component" value="Chromosome"/>
</dbReference>
<feature type="domain" description="Formyl transferase C-terminal" evidence="10">
    <location>
        <begin position="206"/>
        <end position="304"/>
    </location>
</feature>
<evidence type="ECO:0000256" key="1">
    <source>
        <dbReference type="ARBA" id="ARBA00002606"/>
    </source>
</evidence>
<dbReference type="Gene3D" id="3.10.25.10">
    <property type="entry name" value="Formyl transferase, C-terminal domain"/>
    <property type="match status" value="1"/>
</dbReference>
<dbReference type="Pfam" id="PF00551">
    <property type="entry name" value="Formyl_trans_N"/>
    <property type="match status" value="1"/>
</dbReference>
<dbReference type="KEGG" id="abac:LuPra_03746"/>
<keyword evidence="6 8" id="KW-0648">Protein biosynthesis</keyword>
<reference evidence="12" key="2">
    <citation type="submission" date="2016-04" db="EMBL/GenBank/DDBJ databases">
        <title>First Complete Genome Sequence of a Subdivision 6 Acidobacterium.</title>
        <authorList>
            <person name="Huang S."/>
            <person name="Vieira S."/>
            <person name="Bunk B."/>
            <person name="Riedel T."/>
            <person name="Sproeer C."/>
            <person name="Overmann J."/>
        </authorList>
    </citation>
    <scope>NUCLEOTIDE SEQUENCE [LARGE SCALE GENOMIC DNA]</scope>
    <source>
        <strain evidence="12">DSM 100886 HEG_-6_39</strain>
    </source>
</reference>
<evidence type="ECO:0000313" key="12">
    <source>
        <dbReference type="Proteomes" id="UP000076079"/>
    </source>
</evidence>